<keyword evidence="1" id="KW-0547">Nucleotide-binding</keyword>
<dbReference type="Pfam" id="PF00196">
    <property type="entry name" value="GerE"/>
    <property type="match status" value="1"/>
</dbReference>
<evidence type="ECO:0000256" key="4">
    <source>
        <dbReference type="SAM" id="MobiDB-lite"/>
    </source>
</evidence>
<dbReference type="GO" id="GO:0005524">
    <property type="term" value="F:ATP binding"/>
    <property type="evidence" value="ECO:0007669"/>
    <property type="project" value="UniProtKB-KW"/>
</dbReference>
<dbReference type="InterPro" id="IPR027417">
    <property type="entry name" value="P-loop_NTPase"/>
</dbReference>
<gene>
    <name evidence="6" type="ORF">L0P92_43065</name>
</gene>
<accession>A0A9X1Q9D6</accession>
<dbReference type="InterPro" id="IPR000792">
    <property type="entry name" value="Tscrpt_reg_LuxR_C"/>
</dbReference>
<dbReference type="PROSITE" id="PS50043">
    <property type="entry name" value="HTH_LUXR_2"/>
    <property type="match status" value="1"/>
</dbReference>
<dbReference type="RefSeq" id="WP_234768586.1">
    <property type="nucleotide sequence ID" value="NZ_JAKEIP010000463.1"/>
</dbReference>
<dbReference type="Proteomes" id="UP001139384">
    <property type="component" value="Unassembled WGS sequence"/>
</dbReference>
<dbReference type="SUPFAM" id="SSF52540">
    <property type="entry name" value="P-loop containing nucleoside triphosphate hydrolases"/>
    <property type="match status" value="1"/>
</dbReference>
<name>A0A9X1Q9D6_STRM4</name>
<dbReference type="GO" id="GO:0004016">
    <property type="term" value="F:adenylate cyclase activity"/>
    <property type="evidence" value="ECO:0007669"/>
    <property type="project" value="TreeGrafter"/>
</dbReference>
<dbReference type="InterPro" id="IPR016032">
    <property type="entry name" value="Sig_transdc_resp-reg_C-effctor"/>
</dbReference>
<dbReference type="InterPro" id="IPR011990">
    <property type="entry name" value="TPR-like_helical_dom_sf"/>
</dbReference>
<dbReference type="GO" id="GO:0006355">
    <property type="term" value="P:regulation of DNA-templated transcription"/>
    <property type="evidence" value="ECO:0007669"/>
    <property type="project" value="InterPro"/>
</dbReference>
<dbReference type="SMART" id="SM00382">
    <property type="entry name" value="AAA"/>
    <property type="match status" value="1"/>
</dbReference>
<dbReference type="GO" id="GO:0005737">
    <property type="term" value="C:cytoplasm"/>
    <property type="evidence" value="ECO:0007669"/>
    <property type="project" value="TreeGrafter"/>
</dbReference>
<dbReference type="PRINTS" id="PR00038">
    <property type="entry name" value="HTHLUXR"/>
</dbReference>
<dbReference type="PANTHER" id="PTHR16305:SF35">
    <property type="entry name" value="TRANSCRIPTIONAL ACTIVATOR DOMAIN"/>
    <property type="match status" value="1"/>
</dbReference>
<sequence length="946" mass="100749">MTVRRDFKEPARCRPDQVIGREELFTAAREQLGRGGSVLLHGPAGIGKSTVLRALAGEYGGAARTVLRCSPTESESHLPFLALADLLGLVLDEVSERLPAAQRTALESALTGRGESTLQRDGLALRLAVLSALRALADTGPVLVVADDLQWLDPASAELLGFAARRLGDTPVRMLFAVRTDGQEYDRHLRASPPDTLAVRLGPLSRAQLSALLDHRGYTGLPRSTVRDIHRTSGGNALFALELGRALADNPTPPRPGEPLPVPTSLRALVLNRLEMLSEEARRTLLVASAGARPTVALLHAAGRDNAEAETAQAAALGLLATEPEGPAVRFAHPMVSAALYAEAPAQERRAAHAALSTAASDPIERARHLALATHGTDPEVAARLAEAAALARDRGAPSVAAQLGLLAARHTPADSVPSPEVVRLTAAEDAITAGELDLARDIAREVLSRTTVPEDRVRAWIIVIDTAGHAMTEVDAIFPQALADAGDDPRLLALVHYQLTWRALLVEGDFDEARGEAAYAAELAARAGDRYTELMALAFQAQIETLMGHADAPATIRRALEEPQDPRVACHHNGAGYSRFRWLIMSDQLAEARATVTALLREVRRRGSVESEVHFLRGVAETELHSGHCGRALDLARESLRLARDTGIGEVASCVLTSLAEAAGGEVDRALALAREAVEHAEEDGDQMYVSRALAALGHAQLVAGDVEAAVASLRRVRELEQGLGITDPARGRWHGDLAEALVRSGEIAEAQDVIDVTREVALRLNRESVLAVLDRAEALLRAARGERAAAMAQLTSAQDRLGKLGYSLEEARAAFALAQLRTGTPGPTSYDEAARLFRRCRALPWLRQVEAASSARPAETATGPAASPPSGLDGPDGPAALDGLAAMERQVAALVMEGATNREIAARLFISVKTVEATLTRVYRKLGIRSRVDIVRLAAGRRTT</sequence>
<evidence type="ECO:0000256" key="3">
    <source>
        <dbReference type="SAM" id="Coils"/>
    </source>
</evidence>
<proteinExistence type="predicted"/>
<feature type="region of interest" description="Disordered" evidence="4">
    <location>
        <begin position="855"/>
        <end position="882"/>
    </location>
</feature>
<dbReference type="PANTHER" id="PTHR16305">
    <property type="entry name" value="TESTICULAR SOLUBLE ADENYLYL CYCLASE"/>
    <property type="match status" value="1"/>
</dbReference>
<evidence type="ECO:0000313" key="7">
    <source>
        <dbReference type="Proteomes" id="UP001139384"/>
    </source>
</evidence>
<dbReference type="GO" id="GO:0003677">
    <property type="term" value="F:DNA binding"/>
    <property type="evidence" value="ECO:0007669"/>
    <property type="project" value="InterPro"/>
</dbReference>
<dbReference type="Pfam" id="PF13191">
    <property type="entry name" value="AAA_16"/>
    <property type="match status" value="1"/>
</dbReference>
<evidence type="ECO:0000256" key="1">
    <source>
        <dbReference type="ARBA" id="ARBA00022741"/>
    </source>
</evidence>
<keyword evidence="3" id="KW-0175">Coiled coil</keyword>
<dbReference type="SUPFAM" id="SSF46894">
    <property type="entry name" value="C-terminal effector domain of the bipartite response regulators"/>
    <property type="match status" value="1"/>
</dbReference>
<dbReference type="InterPro" id="IPR041664">
    <property type="entry name" value="AAA_16"/>
</dbReference>
<reference evidence="6" key="1">
    <citation type="submission" date="2022-01" db="EMBL/GenBank/DDBJ databases">
        <title>Draft Genome Sequences of Seven Type Strains of the Genus Streptomyces.</title>
        <authorList>
            <person name="Aziz S."/>
            <person name="Coretto E."/>
            <person name="Chronakova A."/>
            <person name="Sproer C."/>
            <person name="Huber K."/>
            <person name="Nouioui I."/>
            <person name="Gross H."/>
        </authorList>
    </citation>
    <scope>NUCLEOTIDE SEQUENCE</scope>
    <source>
        <strain evidence="6">DSM 103493</strain>
    </source>
</reference>
<protein>
    <submittedName>
        <fullName evidence="6">AAA family ATPase</fullName>
    </submittedName>
</protein>
<evidence type="ECO:0000259" key="5">
    <source>
        <dbReference type="PROSITE" id="PS50043"/>
    </source>
</evidence>
<evidence type="ECO:0000256" key="2">
    <source>
        <dbReference type="ARBA" id="ARBA00022840"/>
    </source>
</evidence>
<dbReference type="CDD" id="cd06170">
    <property type="entry name" value="LuxR_C_like"/>
    <property type="match status" value="1"/>
</dbReference>
<dbReference type="Gene3D" id="1.10.10.10">
    <property type="entry name" value="Winged helix-like DNA-binding domain superfamily/Winged helix DNA-binding domain"/>
    <property type="match status" value="1"/>
</dbReference>
<keyword evidence="7" id="KW-1185">Reference proteome</keyword>
<evidence type="ECO:0000313" key="6">
    <source>
        <dbReference type="EMBL" id="MCF1600275.1"/>
    </source>
</evidence>
<feature type="coiled-coil region" evidence="3">
    <location>
        <begin position="775"/>
        <end position="802"/>
    </location>
</feature>
<feature type="domain" description="HTH luxR-type" evidence="5">
    <location>
        <begin position="879"/>
        <end position="944"/>
    </location>
</feature>
<dbReference type="SMART" id="SM00421">
    <property type="entry name" value="HTH_LUXR"/>
    <property type="match status" value="1"/>
</dbReference>
<dbReference type="Gene3D" id="3.40.50.300">
    <property type="entry name" value="P-loop containing nucleotide triphosphate hydrolases"/>
    <property type="match status" value="1"/>
</dbReference>
<dbReference type="SUPFAM" id="SSF48452">
    <property type="entry name" value="TPR-like"/>
    <property type="match status" value="1"/>
</dbReference>
<keyword evidence="2" id="KW-0067">ATP-binding</keyword>
<dbReference type="EMBL" id="JAKEIP010000463">
    <property type="protein sequence ID" value="MCF1600275.1"/>
    <property type="molecule type" value="Genomic_DNA"/>
</dbReference>
<dbReference type="InterPro" id="IPR036388">
    <property type="entry name" value="WH-like_DNA-bd_sf"/>
</dbReference>
<dbReference type="AlphaFoldDB" id="A0A9X1Q9D6"/>
<feature type="compositionally biased region" description="Low complexity" evidence="4">
    <location>
        <begin position="870"/>
        <end position="882"/>
    </location>
</feature>
<dbReference type="InterPro" id="IPR003593">
    <property type="entry name" value="AAA+_ATPase"/>
</dbReference>
<dbReference type="Gene3D" id="1.25.40.10">
    <property type="entry name" value="Tetratricopeptide repeat domain"/>
    <property type="match status" value="1"/>
</dbReference>
<comment type="caution">
    <text evidence="6">The sequence shown here is derived from an EMBL/GenBank/DDBJ whole genome shotgun (WGS) entry which is preliminary data.</text>
</comment>
<organism evidence="6 7">
    <name type="scientific">Streptomyces muensis</name>
    <dbReference type="NCBI Taxonomy" id="1077944"/>
    <lineage>
        <taxon>Bacteria</taxon>
        <taxon>Bacillati</taxon>
        <taxon>Actinomycetota</taxon>
        <taxon>Actinomycetes</taxon>
        <taxon>Kitasatosporales</taxon>
        <taxon>Streptomycetaceae</taxon>
        <taxon>Streptomyces</taxon>
    </lineage>
</organism>